<accession>A0A1J4JMM8</accession>
<dbReference type="InterPro" id="IPR019974">
    <property type="entry name" value="XPG_CS"/>
</dbReference>
<evidence type="ECO:0000256" key="8">
    <source>
        <dbReference type="ARBA" id="ARBA00023204"/>
    </source>
</evidence>
<dbReference type="InterPro" id="IPR008918">
    <property type="entry name" value="HhH2"/>
</dbReference>
<evidence type="ECO:0000256" key="9">
    <source>
        <dbReference type="ARBA" id="ARBA00023242"/>
    </source>
</evidence>
<dbReference type="SMART" id="SM00484">
    <property type="entry name" value="XPGI"/>
    <property type="match status" value="1"/>
</dbReference>
<gene>
    <name evidence="13" type="primary">DIN7</name>
    <name evidence="13" type="ORF">TRFO_33519</name>
</gene>
<dbReference type="CDD" id="cd09901">
    <property type="entry name" value="H3TH_FEN1-like"/>
    <property type="match status" value="1"/>
</dbReference>
<keyword evidence="8" id="KW-0234">DNA repair</keyword>
<dbReference type="InterPro" id="IPR006085">
    <property type="entry name" value="XPG_DNA_repair_N"/>
</dbReference>
<keyword evidence="4" id="KW-0479">Metal-binding</keyword>
<dbReference type="GO" id="GO:0005634">
    <property type="term" value="C:nucleus"/>
    <property type="evidence" value="ECO:0007669"/>
    <property type="project" value="UniProtKB-SubCell"/>
</dbReference>
<dbReference type="FunFam" id="3.40.50.1010:FF:000002">
    <property type="entry name" value="Exonuclease 1, putative"/>
    <property type="match status" value="1"/>
</dbReference>
<keyword evidence="7" id="KW-0460">Magnesium</keyword>
<evidence type="ECO:0000256" key="10">
    <source>
        <dbReference type="SAM" id="MobiDB-lite"/>
    </source>
</evidence>
<keyword evidence="5" id="KW-0227">DNA damage</keyword>
<dbReference type="SUPFAM" id="SSF88723">
    <property type="entry name" value="PIN domain-like"/>
    <property type="match status" value="1"/>
</dbReference>
<evidence type="ECO:0000256" key="4">
    <source>
        <dbReference type="ARBA" id="ARBA00022723"/>
    </source>
</evidence>
<feature type="domain" description="XPG-I" evidence="11">
    <location>
        <begin position="138"/>
        <end position="207"/>
    </location>
</feature>
<evidence type="ECO:0000256" key="7">
    <source>
        <dbReference type="ARBA" id="ARBA00022842"/>
    </source>
</evidence>
<dbReference type="GO" id="GO:0006281">
    <property type="term" value="P:DNA repair"/>
    <property type="evidence" value="ECO:0007669"/>
    <property type="project" value="UniProtKB-KW"/>
</dbReference>
<evidence type="ECO:0000256" key="2">
    <source>
        <dbReference type="ARBA" id="ARBA00004123"/>
    </source>
</evidence>
<dbReference type="AlphaFoldDB" id="A0A1J4JMM8"/>
<dbReference type="GO" id="GO:0017108">
    <property type="term" value="F:5'-flap endonuclease activity"/>
    <property type="evidence" value="ECO:0007669"/>
    <property type="project" value="TreeGrafter"/>
</dbReference>
<comment type="cofactor">
    <cofactor evidence="1">
        <name>Mg(2+)</name>
        <dbReference type="ChEBI" id="CHEBI:18420"/>
    </cofactor>
</comment>
<feature type="compositionally biased region" description="Low complexity" evidence="10">
    <location>
        <begin position="343"/>
        <end position="362"/>
    </location>
</feature>
<feature type="domain" description="XPG N-terminal" evidence="12">
    <location>
        <begin position="1"/>
        <end position="99"/>
    </location>
</feature>
<comment type="subcellular location">
    <subcellularLocation>
        <location evidence="2">Nucleus</location>
    </subcellularLocation>
</comment>
<evidence type="ECO:0000313" key="13">
    <source>
        <dbReference type="EMBL" id="OHS99953.1"/>
    </source>
</evidence>
<dbReference type="PRINTS" id="PR00853">
    <property type="entry name" value="XPGRADSUPER"/>
</dbReference>
<dbReference type="FunFam" id="1.10.150.20:FF:000011">
    <property type="entry name" value="exonuclease 1"/>
    <property type="match status" value="1"/>
</dbReference>
<dbReference type="OrthoDB" id="26491at2759"/>
<dbReference type="InterPro" id="IPR029060">
    <property type="entry name" value="PIN-like_dom_sf"/>
</dbReference>
<dbReference type="PANTHER" id="PTHR11081:SF65">
    <property type="entry name" value="DNA DAMAGE-INDUCIBLE PROTEIN DIN7-RELATED"/>
    <property type="match status" value="1"/>
</dbReference>
<dbReference type="EMBL" id="MLAK01000979">
    <property type="protein sequence ID" value="OHS99953.1"/>
    <property type="molecule type" value="Genomic_DNA"/>
</dbReference>
<dbReference type="VEuPathDB" id="TrichDB:TRFO_33519"/>
<reference evidence="13" key="1">
    <citation type="submission" date="2016-10" db="EMBL/GenBank/DDBJ databases">
        <authorList>
            <person name="Benchimol M."/>
            <person name="Almeida L.G."/>
            <person name="Vasconcelos A.T."/>
            <person name="Perreira-Neves A."/>
            <person name="Rosa I.A."/>
            <person name="Tasca T."/>
            <person name="Bogo M.R."/>
            <person name="de Souza W."/>
        </authorList>
    </citation>
    <scope>NUCLEOTIDE SEQUENCE [LARGE SCALE GENOMIC DNA]</scope>
    <source>
        <strain evidence="13">K</strain>
    </source>
</reference>
<keyword evidence="9" id="KW-0539">Nucleus</keyword>
<sequence length="409" mass="46611">MGVQNLLPLIQGVSKRCRLDEYKGKRVAIDGFVWLHRSSYRCSRELVNDPSSEAFLPFVMHKIQKVISCGLTPVVVFDGQSLPQKANTNSKRHKDRAEAKERALLLDSQGQSDLAVSFYQKAVEITSATVYTWIKQLRKIGVEYIVAPYEADAQLAYLCRTHYVDCVMTEDSDLLAYQTPLILFKYDDYSQTVMSVKLDDVLSHLQLTAEQFIAVCCLSGCDYMEHINRLGIQTALKLIRAHSDPYVLLDVIRKEGKFNVPENYEEQLKNAMLTFQAQKVYDPREKTLKTLTPVDEAPDFLGANISRELLLKIVSGKIDAKTHENLAPSLTFDCLTTKQTERSQSQQFDSQSQQLNPQSQLSAESQPVPFEKKSQSQYFNFYRAPTSKKRVVPQKQYSAKSIQSYFQKV</sequence>
<dbReference type="PANTHER" id="PTHR11081">
    <property type="entry name" value="FLAP ENDONUCLEASE FAMILY MEMBER"/>
    <property type="match status" value="1"/>
</dbReference>
<dbReference type="InterPro" id="IPR044752">
    <property type="entry name" value="PIN-like_EXO1"/>
</dbReference>
<dbReference type="RefSeq" id="XP_068353090.1">
    <property type="nucleotide sequence ID" value="XM_068509126.1"/>
</dbReference>
<dbReference type="InterPro" id="IPR006086">
    <property type="entry name" value="XPG-I_dom"/>
</dbReference>
<dbReference type="GeneID" id="94843830"/>
<name>A0A1J4JMM8_9EUKA</name>
<keyword evidence="3" id="KW-0540">Nuclease</keyword>
<dbReference type="InterPro" id="IPR006084">
    <property type="entry name" value="XPG/Rad2"/>
</dbReference>
<dbReference type="GO" id="GO:0003677">
    <property type="term" value="F:DNA binding"/>
    <property type="evidence" value="ECO:0007669"/>
    <property type="project" value="InterPro"/>
</dbReference>
<evidence type="ECO:0000256" key="5">
    <source>
        <dbReference type="ARBA" id="ARBA00022763"/>
    </source>
</evidence>
<keyword evidence="6" id="KW-0378">Hydrolase</keyword>
<dbReference type="CDD" id="cd09857">
    <property type="entry name" value="PIN_EXO1"/>
    <property type="match status" value="1"/>
</dbReference>
<dbReference type="InterPro" id="IPR036279">
    <property type="entry name" value="5-3_exonuclease_C_sf"/>
</dbReference>
<protein>
    <submittedName>
        <fullName evidence="13">DNA damage-inducible protein DIN7</fullName>
    </submittedName>
</protein>
<evidence type="ECO:0000256" key="1">
    <source>
        <dbReference type="ARBA" id="ARBA00001946"/>
    </source>
</evidence>
<dbReference type="SMART" id="SM00485">
    <property type="entry name" value="XPGN"/>
    <property type="match status" value="1"/>
</dbReference>
<dbReference type="PROSITE" id="PS00842">
    <property type="entry name" value="XPG_2"/>
    <property type="match status" value="1"/>
</dbReference>
<comment type="caution">
    <text evidence="13">The sequence shown here is derived from an EMBL/GenBank/DDBJ whole genome shotgun (WGS) entry which is preliminary data.</text>
</comment>
<feature type="region of interest" description="Disordered" evidence="10">
    <location>
        <begin position="342"/>
        <end position="371"/>
    </location>
</feature>
<evidence type="ECO:0000256" key="6">
    <source>
        <dbReference type="ARBA" id="ARBA00022801"/>
    </source>
</evidence>
<dbReference type="Gene3D" id="3.40.50.1010">
    <property type="entry name" value="5'-nuclease"/>
    <property type="match status" value="1"/>
</dbReference>
<keyword evidence="14" id="KW-1185">Reference proteome</keyword>
<proteinExistence type="predicted"/>
<evidence type="ECO:0000256" key="3">
    <source>
        <dbReference type="ARBA" id="ARBA00022722"/>
    </source>
</evidence>
<evidence type="ECO:0000259" key="11">
    <source>
        <dbReference type="SMART" id="SM00484"/>
    </source>
</evidence>
<dbReference type="Pfam" id="PF00752">
    <property type="entry name" value="XPG_N"/>
    <property type="match status" value="1"/>
</dbReference>
<dbReference type="Gene3D" id="1.10.150.20">
    <property type="entry name" value="5' to 3' exonuclease, C-terminal subdomain"/>
    <property type="match status" value="1"/>
</dbReference>
<dbReference type="Proteomes" id="UP000179807">
    <property type="component" value="Unassembled WGS sequence"/>
</dbReference>
<evidence type="ECO:0000313" key="14">
    <source>
        <dbReference type="Proteomes" id="UP000179807"/>
    </source>
</evidence>
<dbReference type="SMART" id="SM00279">
    <property type="entry name" value="HhH2"/>
    <property type="match status" value="1"/>
</dbReference>
<dbReference type="GO" id="GO:0046872">
    <property type="term" value="F:metal ion binding"/>
    <property type="evidence" value="ECO:0007669"/>
    <property type="project" value="UniProtKB-KW"/>
</dbReference>
<dbReference type="Pfam" id="PF00867">
    <property type="entry name" value="XPG_I"/>
    <property type="match status" value="1"/>
</dbReference>
<evidence type="ECO:0000259" key="12">
    <source>
        <dbReference type="SMART" id="SM00485"/>
    </source>
</evidence>
<organism evidence="13 14">
    <name type="scientific">Tritrichomonas foetus</name>
    <dbReference type="NCBI Taxonomy" id="1144522"/>
    <lineage>
        <taxon>Eukaryota</taxon>
        <taxon>Metamonada</taxon>
        <taxon>Parabasalia</taxon>
        <taxon>Tritrichomonadida</taxon>
        <taxon>Tritrichomonadidae</taxon>
        <taxon>Tritrichomonas</taxon>
    </lineage>
</organism>
<dbReference type="SUPFAM" id="SSF47807">
    <property type="entry name" value="5' to 3' exonuclease, C-terminal subdomain"/>
    <property type="match status" value="1"/>
</dbReference>